<evidence type="ECO:0000313" key="2">
    <source>
        <dbReference type="Proteomes" id="UP000004508"/>
    </source>
</evidence>
<protein>
    <submittedName>
        <fullName evidence="1">Uncharacterized protein</fullName>
    </submittedName>
</protein>
<keyword evidence="2" id="KW-1185">Reference proteome</keyword>
<organism evidence="1 2">
    <name type="scientific">Ktedonobacter racemifer DSM 44963</name>
    <dbReference type="NCBI Taxonomy" id="485913"/>
    <lineage>
        <taxon>Bacteria</taxon>
        <taxon>Bacillati</taxon>
        <taxon>Chloroflexota</taxon>
        <taxon>Ktedonobacteria</taxon>
        <taxon>Ktedonobacterales</taxon>
        <taxon>Ktedonobacteraceae</taxon>
        <taxon>Ktedonobacter</taxon>
    </lineage>
</organism>
<dbReference type="Proteomes" id="UP000004508">
    <property type="component" value="Unassembled WGS sequence"/>
</dbReference>
<sequence>MKNGSRKVARPREMMTNLSVNDHVHRHLHIHVHYAHSLRLPKIRQTYHFHPK</sequence>
<dbReference type="EMBL" id="ADVG01000001">
    <property type="protein sequence ID" value="EFH88291.1"/>
    <property type="molecule type" value="Genomic_DNA"/>
</dbReference>
<dbReference type="AlphaFoldDB" id="D6TDE6"/>
<dbReference type="InParanoid" id="D6TDE6"/>
<reference evidence="1 2" key="1">
    <citation type="journal article" date="2011" name="Stand. Genomic Sci.">
        <title>Non-contiguous finished genome sequence and contextual data of the filamentous soil bacterium Ktedonobacter racemifer type strain (SOSP1-21).</title>
        <authorList>
            <person name="Chang Y.J."/>
            <person name="Land M."/>
            <person name="Hauser L."/>
            <person name="Chertkov O."/>
            <person name="Del Rio T.G."/>
            <person name="Nolan M."/>
            <person name="Copeland A."/>
            <person name="Tice H."/>
            <person name="Cheng J.F."/>
            <person name="Lucas S."/>
            <person name="Han C."/>
            <person name="Goodwin L."/>
            <person name="Pitluck S."/>
            <person name="Ivanova N."/>
            <person name="Ovchinikova G."/>
            <person name="Pati A."/>
            <person name="Chen A."/>
            <person name="Palaniappan K."/>
            <person name="Mavromatis K."/>
            <person name="Liolios K."/>
            <person name="Brettin T."/>
            <person name="Fiebig A."/>
            <person name="Rohde M."/>
            <person name="Abt B."/>
            <person name="Goker M."/>
            <person name="Detter J.C."/>
            <person name="Woyke T."/>
            <person name="Bristow J."/>
            <person name="Eisen J.A."/>
            <person name="Markowitz V."/>
            <person name="Hugenholtz P."/>
            <person name="Kyrpides N.C."/>
            <person name="Klenk H.P."/>
            <person name="Lapidus A."/>
        </authorList>
    </citation>
    <scope>NUCLEOTIDE SEQUENCE [LARGE SCALE GENOMIC DNA]</scope>
    <source>
        <strain evidence="2">DSM 44963</strain>
    </source>
</reference>
<gene>
    <name evidence="1" type="ORF">Krac_9718</name>
</gene>
<name>D6TDE6_KTERA</name>
<accession>D6TDE6</accession>
<proteinExistence type="predicted"/>
<comment type="caution">
    <text evidence="1">The sequence shown here is derived from an EMBL/GenBank/DDBJ whole genome shotgun (WGS) entry which is preliminary data.</text>
</comment>
<evidence type="ECO:0000313" key="1">
    <source>
        <dbReference type="EMBL" id="EFH88291.1"/>
    </source>
</evidence>